<protein>
    <submittedName>
        <fullName evidence="1">Uncharacterized protein</fullName>
    </submittedName>
</protein>
<reference evidence="1" key="1">
    <citation type="journal article" date="2019" name="MBio">
        <title>Virus Genomes from Deep Sea Sediments Expand the Ocean Megavirome and Support Independent Origins of Viral Gigantism.</title>
        <authorList>
            <person name="Backstrom D."/>
            <person name="Yutin N."/>
            <person name="Jorgensen S.L."/>
            <person name="Dharamshi J."/>
            <person name="Homa F."/>
            <person name="Zaremba-Niedwiedzka K."/>
            <person name="Spang A."/>
            <person name="Wolf Y.I."/>
            <person name="Koonin E.V."/>
            <person name="Ettema T.J."/>
        </authorList>
    </citation>
    <scope>NUCLEOTIDE SEQUENCE</scope>
</reference>
<proteinExistence type="predicted"/>
<name>A0A481YS69_9VIRU</name>
<gene>
    <name evidence="1" type="ORF">LCMAC101_06980</name>
</gene>
<accession>A0A481YS69</accession>
<organism evidence="1">
    <name type="scientific">Marseillevirus LCMAC101</name>
    <dbReference type="NCBI Taxonomy" id="2506602"/>
    <lineage>
        <taxon>Viruses</taxon>
        <taxon>Varidnaviria</taxon>
        <taxon>Bamfordvirae</taxon>
        <taxon>Nucleocytoviricota</taxon>
        <taxon>Megaviricetes</taxon>
        <taxon>Pimascovirales</taxon>
        <taxon>Pimascovirales incertae sedis</taxon>
        <taxon>Marseilleviridae</taxon>
    </lineage>
</organism>
<evidence type="ECO:0000313" key="1">
    <source>
        <dbReference type="EMBL" id="QBK86103.1"/>
    </source>
</evidence>
<sequence length="404" mass="47059">MSNLDKQIGFWLEDVPYVWISGKTKEECYRYYLFSLYNEENLRLYTIENVPISAKQARDMVIASIPPLPSFSIFPFTSAITRNCSLVWVYSSIRNQDIRIQGDNVKTYEERSISDNLVIINPKTDYRIDLDINSLKSQNPLPPAPLDLYRAKSVLDFSGLREVKNNYRSFSPKPVNLEDIHIEALLNRMRILFLHRDTAEAIKYTNVLERYVDLSKSLKYYKTLVLCHGRSHRKYENLDDRRTVYVDPEETSGADLQDTFPSLAFTKKYGNQLFDDALLIKCPSFIFDSNPSGKRRELKSNFWNKLNVVLRMNSKVYIYWPHMDLSESSDTLWGVTVRLIVANSEEYGFKYDGFIETPYSRGGKYIAAYTLTKIGNSKSKESWVYQNGVDPIIADKIFKENLRR</sequence>
<dbReference type="EMBL" id="MK500330">
    <property type="protein sequence ID" value="QBK86103.1"/>
    <property type="molecule type" value="Genomic_DNA"/>
</dbReference>